<dbReference type="SUPFAM" id="SSF52540">
    <property type="entry name" value="P-loop containing nucleoside triphosphate hydrolases"/>
    <property type="match status" value="1"/>
</dbReference>
<accession>A0ABQ2BWM4</accession>
<evidence type="ECO:0000259" key="1">
    <source>
        <dbReference type="Pfam" id="PF12705"/>
    </source>
</evidence>
<dbReference type="Gene3D" id="3.40.50.300">
    <property type="entry name" value="P-loop containing nucleotide triphosphate hydrolases"/>
    <property type="match status" value="1"/>
</dbReference>
<organism evidence="2 3">
    <name type="scientific">Winogradskyella haliclonae</name>
    <dbReference type="NCBI Taxonomy" id="2048558"/>
    <lineage>
        <taxon>Bacteria</taxon>
        <taxon>Pseudomonadati</taxon>
        <taxon>Bacteroidota</taxon>
        <taxon>Flavobacteriia</taxon>
        <taxon>Flavobacteriales</taxon>
        <taxon>Flavobacteriaceae</taxon>
        <taxon>Winogradskyella</taxon>
    </lineage>
</organism>
<comment type="caution">
    <text evidence="2">The sequence shown here is derived from an EMBL/GenBank/DDBJ whole genome shotgun (WGS) entry which is preliminary data.</text>
</comment>
<feature type="domain" description="PD-(D/E)XK endonuclease-like" evidence="1">
    <location>
        <begin position="639"/>
        <end position="911"/>
    </location>
</feature>
<dbReference type="InterPro" id="IPR011335">
    <property type="entry name" value="Restrct_endonuc-II-like"/>
</dbReference>
<dbReference type="Pfam" id="PF12705">
    <property type="entry name" value="PDDEXK_1"/>
    <property type="match status" value="1"/>
</dbReference>
<reference evidence="3" key="1">
    <citation type="journal article" date="2019" name="Int. J. Syst. Evol. Microbiol.">
        <title>The Global Catalogue of Microorganisms (GCM) 10K type strain sequencing project: providing services to taxonomists for standard genome sequencing and annotation.</title>
        <authorList>
            <consortium name="The Broad Institute Genomics Platform"/>
            <consortium name="The Broad Institute Genome Sequencing Center for Infectious Disease"/>
            <person name="Wu L."/>
            <person name="Ma J."/>
        </authorList>
    </citation>
    <scope>NUCLEOTIDE SEQUENCE [LARGE SCALE GENOMIC DNA]</scope>
    <source>
        <strain evidence="3">CCM 8681</strain>
    </source>
</reference>
<evidence type="ECO:0000313" key="3">
    <source>
        <dbReference type="Proteomes" id="UP000624701"/>
    </source>
</evidence>
<dbReference type="Proteomes" id="UP000624701">
    <property type="component" value="Unassembled WGS sequence"/>
</dbReference>
<dbReference type="InterPro" id="IPR011604">
    <property type="entry name" value="PDDEXK-like_dom_sf"/>
</dbReference>
<dbReference type="Gene3D" id="1.10.486.10">
    <property type="entry name" value="PCRA, domain 4"/>
    <property type="match status" value="1"/>
</dbReference>
<dbReference type="InterPro" id="IPR038726">
    <property type="entry name" value="PDDEXK_AddAB-type"/>
</dbReference>
<proteinExistence type="predicted"/>
<dbReference type="EMBL" id="BMDQ01000001">
    <property type="protein sequence ID" value="GGI56167.1"/>
    <property type="molecule type" value="Genomic_DNA"/>
</dbReference>
<gene>
    <name evidence="2" type="ORF">GCM10011444_04760</name>
</gene>
<evidence type="ECO:0000313" key="2">
    <source>
        <dbReference type="EMBL" id="GGI56167.1"/>
    </source>
</evidence>
<dbReference type="Gene3D" id="3.90.320.10">
    <property type="match status" value="1"/>
</dbReference>
<sequence>MPTFITDVLQDLKSKHLDFSEIIFVLPSKRAGVFLKSQLHNYIEKTSFSPSIQSIEDFVQDLSQLKQVKGIELLFQFYDSYKTITPEENIEPFDSFSKWAQVLIQDFNEIDRYLISSNAIFDYLGAIQELNHWSLQENKTELTSNYLTFWQSLNTYYNQFVNDLIKKESAYQGLIYREATEHIEAYIQNTNKTHVFLGFNALNTAEERIIQELLQNNLAYIYWNIDSHFINDQIHSAGYFARQHKQNWSFYRQNDFNWTSSVYREEKNINVIGCPKSVGQSKYVGHLITTLLQQSQGLNNTAIVLGDETLLTPMLNSLPNGIEAVNVTMGLTLKSVPLAALFEELFRMHKLNSKRYYFKDIINILSNQMTQYLLVSSDKIIQSIRHNNITYLTADELLNLADDSDINVLSLLFGDWETSISNNIKNCLKLIFKIKNTLDHLKSKKHLELEYLYRFNVLFNELANLNTTYGYIKDVSTLHSVYKELLNTETLDFQGEPLDGLQIMGMLESRVLDFETVIITSVNEGILPGGKTNNSFIPFDVKIENNLPTFKEKDAVYTYHFYSLIQRAKNIYLLYNTEVDALKGGEKSRFITQLEVEGIHDIKHKIVSPNVPKIEETLTIVKKTNDVVERLKEIAAKGFSPSSLTNYIRNPIDFYFEKVLGVKNAEEVEETVAANTLGTVIHNTLEDFYKPLEGKHLTLSHLESMKGLIDKTIAHHFAATYKKGDITKGKNLISFEIAKRYISNFLTTEIEVLKAGNSIKIIAIEVESHVSIDIPEIAFPVTITGKVDRVDELNGKIRVIDYKSGKVEQHMVEIVDWDLLNTDYDKYSKSFQILCYAYMLTQQDIVQFPLEAGIISFKNLKQGLLKFAEKESVYSRKKNHLISEETLQNFETQLKSLIIEICNPDIDFTEKELR</sequence>
<keyword evidence="3" id="KW-1185">Reference proteome</keyword>
<protein>
    <recommendedName>
        <fullName evidence="1">PD-(D/E)XK endonuclease-like domain-containing protein</fullName>
    </recommendedName>
</protein>
<name>A0ABQ2BWM4_9FLAO</name>
<dbReference type="RefSeq" id="WP_188373097.1">
    <property type="nucleotide sequence ID" value="NZ_BMDQ01000001.1"/>
</dbReference>
<dbReference type="SUPFAM" id="SSF52980">
    <property type="entry name" value="Restriction endonuclease-like"/>
    <property type="match status" value="1"/>
</dbReference>
<dbReference type="InterPro" id="IPR027417">
    <property type="entry name" value="P-loop_NTPase"/>
</dbReference>